<evidence type="ECO:0000256" key="1">
    <source>
        <dbReference type="ARBA" id="ARBA00023122"/>
    </source>
</evidence>
<keyword evidence="1 2" id="KW-0129">CBS domain</keyword>
<dbReference type="OrthoDB" id="9781631at2"/>
<evidence type="ECO:0000313" key="5">
    <source>
        <dbReference type="EMBL" id="SFF05128.1"/>
    </source>
</evidence>
<proteinExistence type="predicted"/>
<dbReference type="InterPro" id="IPR045865">
    <property type="entry name" value="ACT-like_dom_sf"/>
</dbReference>
<dbReference type="PROSITE" id="PS51371">
    <property type="entry name" value="CBS"/>
    <property type="match status" value="2"/>
</dbReference>
<dbReference type="STRING" id="930128.SAMN05192532_11311"/>
<feature type="domain" description="CBS" evidence="3">
    <location>
        <begin position="7"/>
        <end position="68"/>
    </location>
</feature>
<organism evidence="5 6">
    <name type="scientific">Alteribacillus iranensis</name>
    <dbReference type="NCBI Taxonomy" id="930128"/>
    <lineage>
        <taxon>Bacteria</taxon>
        <taxon>Bacillati</taxon>
        <taxon>Bacillota</taxon>
        <taxon>Bacilli</taxon>
        <taxon>Bacillales</taxon>
        <taxon>Bacillaceae</taxon>
        <taxon>Alteribacillus</taxon>
    </lineage>
</organism>
<dbReference type="SUPFAM" id="SSF55021">
    <property type="entry name" value="ACT-like"/>
    <property type="match status" value="1"/>
</dbReference>
<feature type="domain" description="ACT" evidence="4">
    <location>
        <begin position="140"/>
        <end position="213"/>
    </location>
</feature>
<dbReference type="InterPro" id="IPR046342">
    <property type="entry name" value="CBS_dom_sf"/>
</dbReference>
<dbReference type="PROSITE" id="PS51671">
    <property type="entry name" value="ACT"/>
    <property type="match status" value="1"/>
</dbReference>
<evidence type="ECO:0000256" key="2">
    <source>
        <dbReference type="PROSITE-ProRule" id="PRU00703"/>
    </source>
</evidence>
<reference evidence="5 6" key="1">
    <citation type="submission" date="2016-10" db="EMBL/GenBank/DDBJ databases">
        <authorList>
            <person name="de Groot N.N."/>
        </authorList>
    </citation>
    <scope>NUCLEOTIDE SEQUENCE [LARGE SCALE GENOMIC DNA]</scope>
    <source>
        <strain evidence="5 6">DSM 23995</strain>
    </source>
</reference>
<dbReference type="AlphaFoldDB" id="A0A1I2FK41"/>
<dbReference type="Pfam" id="PF00571">
    <property type="entry name" value="CBS"/>
    <property type="match status" value="2"/>
</dbReference>
<dbReference type="PANTHER" id="PTHR43080">
    <property type="entry name" value="CBS DOMAIN-CONTAINING PROTEIN CBSX3, MITOCHONDRIAL"/>
    <property type="match status" value="1"/>
</dbReference>
<dbReference type="Proteomes" id="UP000199516">
    <property type="component" value="Unassembled WGS sequence"/>
</dbReference>
<dbReference type="CDD" id="cd04883">
    <property type="entry name" value="ACT_AcuB"/>
    <property type="match status" value="1"/>
</dbReference>
<dbReference type="PANTHER" id="PTHR43080:SF2">
    <property type="entry name" value="CBS DOMAIN-CONTAINING PROTEIN"/>
    <property type="match status" value="1"/>
</dbReference>
<feature type="domain" description="CBS" evidence="3">
    <location>
        <begin position="78"/>
        <end position="138"/>
    </location>
</feature>
<dbReference type="RefSeq" id="WP_091664231.1">
    <property type="nucleotide sequence ID" value="NZ_FONT01000013.1"/>
</dbReference>
<evidence type="ECO:0000259" key="4">
    <source>
        <dbReference type="PROSITE" id="PS51671"/>
    </source>
</evidence>
<name>A0A1I2FK41_9BACI</name>
<dbReference type="InterPro" id="IPR051257">
    <property type="entry name" value="Diverse_CBS-Domain"/>
</dbReference>
<gene>
    <name evidence="5" type="ORF">SAMN05192532_11311</name>
</gene>
<protein>
    <submittedName>
        <fullName evidence="5">Acetoin utilization protein AcuB</fullName>
    </submittedName>
</protein>
<dbReference type="CDD" id="cd04584">
    <property type="entry name" value="CBS_pair_AcuB_like"/>
    <property type="match status" value="1"/>
</dbReference>
<dbReference type="SMART" id="SM00116">
    <property type="entry name" value="CBS"/>
    <property type="match status" value="2"/>
</dbReference>
<evidence type="ECO:0000259" key="3">
    <source>
        <dbReference type="PROSITE" id="PS51371"/>
    </source>
</evidence>
<evidence type="ECO:0000313" key="6">
    <source>
        <dbReference type="Proteomes" id="UP000199516"/>
    </source>
</evidence>
<dbReference type="Gene3D" id="3.10.580.10">
    <property type="entry name" value="CBS-domain"/>
    <property type="match status" value="1"/>
</dbReference>
<keyword evidence="6" id="KW-1185">Reference proteome</keyword>
<accession>A0A1I2FK41</accession>
<dbReference type="InterPro" id="IPR002912">
    <property type="entry name" value="ACT_dom"/>
</dbReference>
<dbReference type="SUPFAM" id="SSF54631">
    <property type="entry name" value="CBS-domain pair"/>
    <property type="match status" value="1"/>
</dbReference>
<dbReference type="InterPro" id="IPR000644">
    <property type="entry name" value="CBS_dom"/>
</dbReference>
<sequence>MLVEDIMIKSPITISKHHTIKEAMELLHENKIRHIPVIDDNNTLIGIVSDRDIRDASPSIFHLNDNQESLLHSVEKIMKYPVITVHPLDFIEEAAVSYYENNISALPVVTEDDQLKGLLTETDVLHVLVQLTGAHEPSSRIEVKVPNVSGQLANIATIFKEENVNVTSLLVYPGAEPEWNNLTFRVQTMDPRDIIKHIQANGYEVQGPRLPGMDI</sequence>
<dbReference type="EMBL" id="FONT01000013">
    <property type="protein sequence ID" value="SFF05128.1"/>
    <property type="molecule type" value="Genomic_DNA"/>
</dbReference>